<keyword evidence="5" id="KW-0539">Nucleus</keyword>
<dbReference type="GO" id="GO:0003677">
    <property type="term" value="F:DNA binding"/>
    <property type="evidence" value="ECO:0007669"/>
    <property type="project" value="UniProtKB-KW"/>
</dbReference>
<evidence type="ECO:0000256" key="5">
    <source>
        <dbReference type="ARBA" id="ARBA00023242"/>
    </source>
</evidence>
<dbReference type="GO" id="GO:0042791">
    <property type="term" value="P:5S class rRNA transcription by RNA polymerase III"/>
    <property type="evidence" value="ECO:0007669"/>
    <property type="project" value="TreeGrafter"/>
</dbReference>
<name>A0A3Q3EXZ0_9LABR</name>
<evidence type="ECO:0000313" key="9">
    <source>
        <dbReference type="Ensembl" id="ENSLBEP00000012336.1"/>
    </source>
</evidence>
<dbReference type="Ensembl" id="ENSLBET00000012972.1">
    <property type="protein sequence ID" value="ENSLBEP00000012336.1"/>
    <property type="gene ID" value="ENSLBEG00000009400.1"/>
</dbReference>
<proteinExistence type="predicted"/>
<reference evidence="9" key="1">
    <citation type="submission" date="2025-08" db="UniProtKB">
        <authorList>
            <consortium name="Ensembl"/>
        </authorList>
    </citation>
    <scope>IDENTIFICATION</scope>
</reference>
<keyword evidence="3" id="KW-0238">DNA-binding</keyword>
<organism evidence="9 10">
    <name type="scientific">Labrus bergylta</name>
    <name type="common">ballan wrasse</name>
    <dbReference type="NCBI Taxonomy" id="56723"/>
    <lineage>
        <taxon>Eukaryota</taxon>
        <taxon>Metazoa</taxon>
        <taxon>Chordata</taxon>
        <taxon>Craniata</taxon>
        <taxon>Vertebrata</taxon>
        <taxon>Euteleostomi</taxon>
        <taxon>Actinopterygii</taxon>
        <taxon>Neopterygii</taxon>
        <taxon>Teleostei</taxon>
        <taxon>Neoteleostei</taxon>
        <taxon>Acanthomorphata</taxon>
        <taxon>Eupercaria</taxon>
        <taxon>Labriformes</taxon>
        <taxon>Labridae</taxon>
        <taxon>Labrus</taxon>
    </lineage>
</organism>
<keyword evidence="2" id="KW-0597">Phosphoprotein</keyword>
<evidence type="ECO:0000256" key="2">
    <source>
        <dbReference type="ARBA" id="ARBA00022553"/>
    </source>
</evidence>
<dbReference type="PANTHER" id="PTHR15180:SF1">
    <property type="entry name" value="GENERAL TRANSCRIPTION FACTOR 3C POLYPEPTIDE 1"/>
    <property type="match status" value="1"/>
</dbReference>
<dbReference type="STRING" id="56723.ENSLBEP00000012336"/>
<feature type="compositionally biased region" description="Polar residues" evidence="6">
    <location>
        <begin position="490"/>
        <end position="509"/>
    </location>
</feature>
<reference evidence="9" key="2">
    <citation type="submission" date="2025-09" db="UniProtKB">
        <authorList>
            <consortium name="Ensembl"/>
        </authorList>
    </citation>
    <scope>IDENTIFICATION</scope>
</reference>
<dbReference type="Pfam" id="PF24101">
    <property type="entry name" value="WHD_GTF3C1"/>
    <property type="match status" value="1"/>
</dbReference>
<dbReference type="PANTHER" id="PTHR15180">
    <property type="entry name" value="GENERAL TRANSCRIPTION FACTOR 3C POLYPEPTIDE 1"/>
    <property type="match status" value="1"/>
</dbReference>
<dbReference type="InterPro" id="IPR035625">
    <property type="entry name" value="Tfc3-like_eWH"/>
</dbReference>
<dbReference type="InterPro" id="IPR007309">
    <property type="entry name" value="TFIIIC_Bblock-bd"/>
</dbReference>
<evidence type="ECO:0000313" key="10">
    <source>
        <dbReference type="Proteomes" id="UP000261660"/>
    </source>
</evidence>
<keyword evidence="4" id="KW-0804">Transcription</keyword>
<dbReference type="GO" id="GO:0000127">
    <property type="term" value="C:transcription factor TFIIIC complex"/>
    <property type="evidence" value="ECO:0007669"/>
    <property type="project" value="InterPro"/>
</dbReference>
<dbReference type="InterPro" id="IPR056467">
    <property type="entry name" value="eWH_GTF3C1"/>
</dbReference>
<feature type="compositionally biased region" description="Acidic residues" evidence="6">
    <location>
        <begin position="225"/>
        <end position="237"/>
    </location>
</feature>
<evidence type="ECO:0000259" key="8">
    <source>
        <dbReference type="Pfam" id="PF24101"/>
    </source>
</evidence>
<dbReference type="InParanoid" id="A0A3Q3EXZ0"/>
<protein>
    <submittedName>
        <fullName evidence="9">Uncharacterized protein</fullName>
    </submittedName>
</protein>
<dbReference type="Pfam" id="PF04182">
    <property type="entry name" value="B-block_TFIIIC"/>
    <property type="match status" value="1"/>
</dbReference>
<accession>A0A3Q3EXZ0</accession>
<dbReference type="GO" id="GO:0006384">
    <property type="term" value="P:transcription initiation at RNA polymerase III promoter"/>
    <property type="evidence" value="ECO:0007669"/>
    <property type="project" value="InterPro"/>
</dbReference>
<dbReference type="GeneTree" id="ENSGT00390000008664"/>
<evidence type="ECO:0000259" key="7">
    <source>
        <dbReference type="Pfam" id="PF04182"/>
    </source>
</evidence>
<feature type="region of interest" description="Disordered" evidence="6">
    <location>
        <begin position="220"/>
        <end position="245"/>
    </location>
</feature>
<dbReference type="GO" id="GO:0005634">
    <property type="term" value="C:nucleus"/>
    <property type="evidence" value="ECO:0007669"/>
    <property type="project" value="UniProtKB-SubCell"/>
</dbReference>
<feature type="domain" description="GTF3C1 extended winged-helix" evidence="8">
    <location>
        <begin position="333"/>
        <end position="441"/>
    </location>
</feature>
<dbReference type="Proteomes" id="UP000261660">
    <property type="component" value="Unplaced"/>
</dbReference>
<comment type="subcellular location">
    <subcellularLocation>
        <location evidence="1">Nucleus</location>
    </subcellularLocation>
</comment>
<dbReference type="CDD" id="cd16169">
    <property type="entry name" value="Tau138_eWH"/>
    <property type="match status" value="1"/>
</dbReference>
<evidence type="ECO:0000256" key="6">
    <source>
        <dbReference type="SAM" id="MobiDB-lite"/>
    </source>
</evidence>
<feature type="region of interest" description="Disordered" evidence="6">
    <location>
        <begin position="490"/>
        <end position="512"/>
    </location>
</feature>
<sequence>MIELFCTSNVPLGLLFVRPVLEFVYGRKLVVMASQMLRFRTLIGIESDPDLKLTDDSYCVLERVGRARWQGELQKDLHGRSFKIDARKLHYMRKSLVRHGLISMQSYVTRMKSGQQQHSILLQLKRFHVNRRSKYDLLMEHVCDLLEHTPGQFTTLIALRDQLVSINSYKRIFHYMRAAKLVEFCSYPLEDLDPSAGPCTNRKGKKVHVRCLKLLKPYSKKGVADDDDDEDDEEDNDSGSRRRGLPVEGRIMETDILSQAYQMVLSSGPKGIAKTAIGLKMNVGKLESRMICRILERAAVTKGFMVDEGRQRTTKYISHNCVTWSKRALDRSHETYRMLKRKNLIVEAVRNLKIIEGTFPIQKMINDEEKQDGLSTKCCKKTILRLIHSLSREGLLKIYMTTIIQDGITKNVNMYVHPSVQPQDDIVNRVIEQVRFRISSSYTFYSVSVCLVRGLGKSLGFQPKMHRLRVIHNFLWYLIYGHPLRYNASDSDSTNQKSGNTEAQSSETPASVYAEEESWRRFMPPVRVRKEFGTGWAMVGDVLLCLPLSVFIQVIQINYQVDGLEEYLNDPVKQHHLVRALPARIKRQLLYKRKYIFLFFESLQRLVYMGLLQFGPVEKFKDKDQVVLYLKRNATIVDTTSAEPHYWLVTESPDKPFERRRYTFNTAEDVENYWFDLMCNSQRKLRCKTYFSVHKRRGSREMCDEGLIPGDAKGAGGLHSEFFGHLKRNWLWTNHLLAIKTVRTQRRRQIHPFTPHSHTDGSGCFVKCPSVLILSYTITHCGCSSGSNLGLVFFPKILRDYRLYH</sequence>
<evidence type="ECO:0000256" key="4">
    <source>
        <dbReference type="ARBA" id="ARBA00023163"/>
    </source>
</evidence>
<dbReference type="AlphaFoldDB" id="A0A3Q3EXZ0"/>
<dbReference type="InterPro" id="IPR044210">
    <property type="entry name" value="Tfc3-like"/>
</dbReference>
<evidence type="ECO:0000256" key="1">
    <source>
        <dbReference type="ARBA" id="ARBA00004123"/>
    </source>
</evidence>
<evidence type="ECO:0000256" key="3">
    <source>
        <dbReference type="ARBA" id="ARBA00023125"/>
    </source>
</evidence>
<keyword evidence="10" id="KW-1185">Reference proteome</keyword>
<feature type="domain" description="B-block binding subunit of TFIIIC" evidence="7">
    <location>
        <begin position="55"/>
        <end position="129"/>
    </location>
</feature>